<dbReference type="RefSeq" id="WP_376731017.1">
    <property type="nucleotide sequence ID" value="NZ_JAYMRP010000003.1"/>
</dbReference>
<sequence length="40" mass="4393">MKNLLRALRSRAALLRMAGGAVLSGASRAVVDWLIRRTLE</sequence>
<accession>A0ABV5E5C2</accession>
<name>A0ABV5E5C2_9ACTN</name>
<proteinExistence type="predicted"/>
<evidence type="ECO:0000313" key="2">
    <source>
        <dbReference type="Proteomes" id="UP001585080"/>
    </source>
</evidence>
<organism evidence="1 2">
    <name type="scientific">Streptomyces broussonetiae</name>
    <dbReference type="NCBI Taxonomy" id="2686304"/>
    <lineage>
        <taxon>Bacteria</taxon>
        <taxon>Bacillati</taxon>
        <taxon>Actinomycetota</taxon>
        <taxon>Actinomycetes</taxon>
        <taxon>Kitasatosporales</taxon>
        <taxon>Streptomycetaceae</taxon>
        <taxon>Streptomyces</taxon>
    </lineage>
</organism>
<reference evidence="1 2" key="1">
    <citation type="submission" date="2024-01" db="EMBL/GenBank/DDBJ databases">
        <title>Genome mining of biosynthetic gene clusters to explore secondary metabolites of Streptomyces sp.</title>
        <authorList>
            <person name="Baig A."/>
            <person name="Ajitkumar Shintre N."/>
            <person name="Kumar H."/>
            <person name="Anbarasu A."/>
            <person name="Ramaiah S."/>
        </authorList>
    </citation>
    <scope>NUCLEOTIDE SEQUENCE [LARGE SCALE GENOMIC DNA]</scope>
    <source>
        <strain evidence="1 2">A57</strain>
    </source>
</reference>
<dbReference type="Proteomes" id="UP001585080">
    <property type="component" value="Unassembled WGS sequence"/>
</dbReference>
<keyword evidence="2" id="KW-1185">Reference proteome</keyword>
<dbReference type="EMBL" id="JAYMRP010000003">
    <property type="protein sequence ID" value="MFB8772019.1"/>
    <property type="molecule type" value="Genomic_DNA"/>
</dbReference>
<comment type="caution">
    <text evidence="1">The sequence shown here is derived from an EMBL/GenBank/DDBJ whole genome shotgun (WGS) entry which is preliminary data.</text>
</comment>
<protein>
    <submittedName>
        <fullName evidence="1">Uncharacterized protein</fullName>
    </submittedName>
</protein>
<evidence type="ECO:0000313" key="1">
    <source>
        <dbReference type="EMBL" id="MFB8772019.1"/>
    </source>
</evidence>
<gene>
    <name evidence="1" type="ORF">VSS16_04625</name>
</gene>